<feature type="compositionally biased region" description="Low complexity" evidence="1">
    <location>
        <begin position="159"/>
        <end position="170"/>
    </location>
</feature>
<sequence>MNSTGTALAVGDVKFSRQDDVSDGESRNEIGGILRLADIGQLLWTTRIPVDTGDNDIVGILEEVVTSAMLEREGSVGSSQRRGGSGGAPPDLPLSQRSRLSPTSVQDNRPKDESVVLTATNTHRRTNSNTSADSETVSPTNRHLQKKARETFTSDMRESSSPSLPSSPTSHLRRVTPSSPSQITVEDTSVTPEKRGTLSPSYEPPSSPYTANGGLSASKIREISDVAGGFTARVSTLQLGEDNDREAPLALLGLIALASSLRMLNLTYIGELG</sequence>
<feature type="region of interest" description="Disordered" evidence="1">
    <location>
        <begin position="71"/>
        <end position="214"/>
    </location>
</feature>
<dbReference type="KEGG" id="ssl:SS1G_00540"/>
<feature type="compositionally biased region" description="Polar residues" evidence="1">
    <location>
        <begin position="95"/>
        <end position="107"/>
    </location>
</feature>
<protein>
    <submittedName>
        <fullName evidence="2">Uncharacterized protein</fullName>
    </submittedName>
</protein>
<accession>A7E5G5</accession>
<feature type="compositionally biased region" description="Polar residues" evidence="1">
    <location>
        <begin position="176"/>
        <end position="191"/>
    </location>
</feature>
<evidence type="ECO:0000313" key="3">
    <source>
        <dbReference type="Proteomes" id="UP000001312"/>
    </source>
</evidence>
<keyword evidence="3" id="KW-1185">Reference proteome</keyword>
<dbReference type="HOGENOM" id="CLU_1019998_0_0_1"/>
<dbReference type="InParanoid" id="A7E5G5"/>
<dbReference type="GeneID" id="5495219"/>
<dbReference type="EMBL" id="CH476621">
    <property type="protein sequence ID" value="EDN91137.1"/>
    <property type="molecule type" value="Genomic_DNA"/>
</dbReference>
<name>A7E5G5_SCLS1</name>
<dbReference type="RefSeq" id="XP_001598451.1">
    <property type="nucleotide sequence ID" value="XM_001598401.1"/>
</dbReference>
<dbReference type="AlphaFoldDB" id="A7E5G5"/>
<proteinExistence type="predicted"/>
<feature type="compositionally biased region" description="Basic and acidic residues" evidence="1">
    <location>
        <begin position="147"/>
        <end position="158"/>
    </location>
</feature>
<organism evidence="2 3">
    <name type="scientific">Sclerotinia sclerotiorum (strain ATCC 18683 / 1980 / Ss-1)</name>
    <name type="common">White mold</name>
    <name type="synonym">Whetzelinia sclerotiorum</name>
    <dbReference type="NCBI Taxonomy" id="665079"/>
    <lineage>
        <taxon>Eukaryota</taxon>
        <taxon>Fungi</taxon>
        <taxon>Dikarya</taxon>
        <taxon>Ascomycota</taxon>
        <taxon>Pezizomycotina</taxon>
        <taxon>Leotiomycetes</taxon>
        <taxon>Helotiales</taxon>
        <taxon>Sclerotiniaceae</taxon>
        <taxon>Sclerotinia</taxon>
    </lineage>
</organism>
<feature type="compositionally biased region" description="Polar residues" evidence="1">
    <location>
        <begin position="133"/>
        <end position="142"/>
    </location>
</feature>
<evidence type="ECO:0000313" key="2">
    <source>
        <dbReference type="EMBL" id="EDN91137.1"/>
    </source>
</evidence>
<reference evidence="3" key="1">
    <citation type="journal article" date="2011" name="PLoS Genet.">
        <title>Genomic analysis of the necrotrophic fungal pathogens Sclerotinia sclerotiorum and Botrytis cinerea.</title>
        <authorList>
            <person name="Amselem J."/>
            <person name="Cuomo C.A."/>
            <person name="van Kan J.A."/>
            <person name="Viaud M."/>
            <person name="Benito E.P."/>
            <person name="Couloux A."/>
            <person name="Coutinho P.M."/>
            <person name="de Vries R.P."/>
            <person name="Dyer P.S."/>
            <person name="Fillinger S."/>
            <person name="Fournier E."/>
            <person name="Gout L."/>
            <person name="Hahn M."/>
            <person name="Kohn L."/>
            <person name="Lapalu N."/>
            <person name="Plummer K.M."/>
            <person name="Pradier J.M."/>
            <person name="Quevillon E."/>
            <person name="Sharon A."/>
            <person name="Simon A."/>
            <person name="ten Have A."/>
            <person name="Tudzynski B."/>
            <person name="Tudzynski P."/>
            <person name="Wincker P."/>
            <person name="Andrew M."/>
            <person name="Anthouard V."/>
            <person name="Beever R.E."/>
            <person name="Beffa R."/>
            <person name="Benoit I."/>
            <person name="Bouzid O."/>
            <person name="Brault B."/>
            <person name="Chen Z."/>
            <person name="Choquer M."/>
            <person name="Collemare J."/>
            <person name="Cotton P."/>
            <person name="Danchin E.G."/>
            <person name="Da Silva C."/>
            <person name="Gautier A."/>
            <person name="Giraud C."/>
            <person name="Giraud T."/>
            <person name="Gonzalez C."/>
            <person name="Grossetete S."/>
            <person name="Guldener U."/>
            <person name="Henrissat B."/>
            <person name="Howlett B.J."/>
            <person name="Kodira C."/>
            <person name="Kretschmer M."/>
            <person name="Lappartient A."/>
            <person name="Leroch M."/>
            <person name="Levis C."/>
            <person name="Mauceli E."/>
            <person name="Neuveglise C."/>
            <person name="Oeser B."/>
            <person name="Pearson M."/>
            <person name="Poulain J."/>
            <person name="Poussereau N."/>
            <person name="Quesneville H."/>
            <person name="Rascle C."/>
            <person name="Schumacher J."/>
            <person name="Segurens B."/>
            <person name="Sexton A."/>
            <person name="Silva E."/>
            <person name="Sirven C."/>
            <person name="Soanes D.M."/>
            <person name="Talbot N.J."/>
            <person name="Templeton M."/>
            <person name="Yandava C."/>
            <person name="Yarden O."/>
            <person name="Zeng Q."/>
            <person name="Rollins J.A."/>
            <person name="Lebrun M.H."/>
            <person name="Dickman M."/>
        </authorList>
    </citation>
    <scope>NUCLEOTIDE SEQUENCE [LARGE SCALE GENOMIC DNA]</scope>
    <source>
        <strain evidence="3">ATCC 18683 / 1980 / Ss-1</strain>
    </source>
</reference>
<evidence type="ECO:0000256" key="1">
    <source>
        <dbReference type="SAM" id="MobiDB-lite"/>
    </source>
</evidence>
<dbReference type="Proteomes" id="UP000001312">
    <property type="component" value="Unassembled WGS sequence"/>
</dbReference>
<gene>
    <name evidence="2" type="ORF">SS1G_00540</name>
</gene>